<keyword evidence="3" id="KW-1185">Reference proteome</keyword>
<dbReference type="Proteomes" id="UP000027170">
    <property type="component" value="Unassembled WGS sequence"/>
</dbReference>
<sequence length="427" mass="47747">MKRAGFDISAMSKKDKKARKHVSRSIRGEGLRAQVFDGVDDPAFKEFIHNSLSSGGVRIGENKALMNSALNRCVNVISECIAYLPIRLLTDTDEKEVLKDDPLHRLIKRKPNDWQTAYEFKRQMQVHLLEYGNAYARVIRSGRRVVSLVPMHPTQVAVEQLDDWSLRYTYTGTNGKQTQMGADEVFHLRDYSEDGIKGISRVKLAREALGIAFSAEKATRRTFAHGVMASGAVEVPKALTDESFIRLQESLSAANGGVENAGGVILLEDGAKAAKWSSTAVDAQLLENRAHQIEEVARFFGVPRPLLMLDDTSWGSGINELGIFFIKFGLNPWLTLWEQALERVLLSDDDGKIFKFNIGALLHGSLKDQAEYFSRALGAGGTQPWMTQNEVRRTCDLPCSKDKDADSLKNPMTLKKMDRKRQTDELD</sequence>
<evidence type="ECO:0000256" key="1">
    <source>
        <dbReference type="SAM" id="MobiDB-lite"/>
    </source>
</evidence>
<name>A0A066T8N8_9NEIS</name>
<evidence type="ECO:0000313" key="3">
    <source>
        <dbReference type="Proteomes" id="UP000027170"/>
    </source>
</evidence>
<protein>
    <submittedName>
        <fullName evidence="2">Phage portal protein</fullName>
    </submittedName>
</protein>
<evidence type="ECO:0000313" key="2">
    <source>
        <dbReference type="EMBL" id="KDN13777.1"/>
    </source>
</evidence>
<dbReference type="AlphaFoldDB" id="A0A066T8N8"/>
<reference evidence="2 3" key="1">
    <citation type="submission" date="2014-03" db="EMBL/GenBank/DDBJ databases">
        <title>The genomes of two eusocial bee gut symbionts.</title>
        <authorList>
            <person name="Kwong W.K."/>
            <person name="Engel P."/>
            <person name="Koch H."/>
            <person name="Moran N.A."/>
        </authorList>
    </citation>
    <scope>NUCLEOTIDE SEQUENCE [LARGE SCALE GENOMIC DNA]</scope>
    <source>
        <strain evidence="3">wkB29</strain>
    </source>
</reference>
<dbReference type="InterPro" id="IPR006427">
    <property type="entry name" value="Portal_HK97"/>
</dbReference>
<dbReference type="Pfam" id="PF04860">
    <property type="entry name" value="Phage_portal"/>
    <property type="match status" value="1"/>
</dbReference>
<accession>A0A066T8N8</accession>
<dbReference type="EMBL" id="JFZV01000025">
    <property type="protein sequence ID" value="KDN13777.1"/>
    <property type="molecule type" value="Genomic_DNA"/>
</dbReference>
<feature type="compositionally biased region" description="Basic residues" evidence="1">
    <location>
        <begin position="14"/>
        <end position="23"/>
    </location>
</feature>
<dbReference type="RefSeq" id="WP_051608272.1">
    <property type="nucleotide sequence ID" value="NZ_MDUY01000030.1"/>
</dbReference>
<gene>
    <name evidence="2" type="ORF">SALWKB29_2189</name>
</gene>
<feature type="region of interest" description="Disordered" evidence="1">
    <location>
        <begin position="1"/>
        <end position="23"/>
    </location>
</feature>
<dbReference type="NCBIfam" id="TIGR01537">
    <property type="entry name" value="portal_HK97"/>
    <property type="match status" value="1"/>
</dbReference>
<feature type="region of interest" description="Disordered" evidence="1">
    <location>
        <begin position="400"/>
        <end position="427"/>
    </location>
</feature>
<dbReference type="InterPro" id="IPR006944">
    <property type="entry name" value="Phage/GTA_portal"/>
</dbReference>
<proteinExistence type="predicted"/>
<organism evidence="2 3">
    <name type="scientific">Snodgrassella communis</name>
    <dbReference type="NCBI Taxonomy" id="2946699"/>
    <lineage>
        <taxon>Bacteria</taxon>
        <taxon>Pseudomonadati</taxon>
        <taxon>Pseudomonadota</taxon>
        <taxon>Betaproteobacteria</taxon>
        <taxon>Neisseriales</taxon>
        <taxon>Neisseriaceae</taxon>
        <taxon>Snodgrassella</taxon>
    </lineage>
</organism>
<comment type="caution">
    <text evidence="2">The sequence shown here is derived from an EMBL/GenBank/DDBJ whole genome shotgun (WGS) entry which is preliminary data.</text>
</comment>
<dbReference type="eggNOG" id="COG4695">
    <property type="taxonomic scope" value="Bacteria"/>
</dbReference>